<accession>A0ABD1GI38</accession>
<feature type="compositionally biased region" description="Low complexity" evidence="1">
    <location>
        <begin position="65"/>
        <end position="81"/>
    </location>
</feature>
<keyword evidence="3" id="KW-1185">Reference proteome</keyword>
<dbReference type="EMBL" id="JBEAFC010000008">
    <property type="protein sequence ID" value="KAL1543790.1"/>
    <property type="molecule type" value="Genomic_DNA"/>
</dbReference>
<dbReference type="Proteomes" id="UP001567538">
    <property type="component" value="Unassembled WGS sequence"/>
</dbReference>
<evidence type="ECO:0000313" key="2">
    <source>
        <dbReference type="EMBL" id="KAL1543790.1"/>
    </source>
</evidence>
<evidence type="ECO:0000313" key="3">
    <source>
        <dbReference type="Proteomes" id="UP001567538"/>
    </source>
</evidence>
<keyword evidence="2" id="KW-0378">Hydrolase</keyword>
<dbReference type="AlphaFoldDB" id="A0ABD1GI38"/>
<feature type="region of interest" description="Disordered" evidence="1">
    <location>
        <begin position="34"/>
        <end position="101"/>
    </location>
</feature>
<comment type="caution">
    <text evidence="2">The sequence shown here is derived from an EMBL/GenBank/DDBJ whole genome shotgun (WGS) entry which is preliminary data.</text>
</comment>
<feature type="region of interest" description="Disordered" evidence="1">
    <location>
        <begin position="1"/>
        <end position="22"/>
    </location>
</feature>
<dbReference type="EC" id="3.1.3.16" evidence="2"/>
<reference evidence="2 3" key="1">
    <citation type="submission" date="2024-06" db="EMBL/GenBank/DDBJ databases">
        <title>A chromosome level genome sequence of Diviner's sage (Salvia divinorum).</title>
        <authorList>
            <person name="Ford S.A."/>
            <person name="Ro D.-K."/>
            <person name="Ness R.W."/>
            <person name="Phillips M.A."/>
        </authorList>
    </citation>
    <scope>NUCLEOTIDE SEQUENCE [LARGE SCALE GENOMIC DNA]</scope>
    <source>
        <strain evidence="2">SAF-2024a</strain>
        <tissue evidence="2">Leaf</tissue>
    </source>
</reference>
<protein>
    <submittedName>
        <fullName evidence="2">Protein-serine/threonine phosphatase</fullName>
        <ecNumber evidence="2">3.1.3.16</ecNumber>
    </submittedName>
</protein>
<feature type="compositionally biased region" description="Acidic residues" evidence="1">
    <location>
        <begin position="83"/>
        <end position="101"/>
    </location>
</feature>
<evidence type="ECO:0000256" key="1">
    <source>
        <dbReference type="SAM" id="MobiDB-lite"/>
    </source>
</evidence>
<feature type="compositionally biased region" description="Low complexity" evidence="1">
    <location>
        <begin position="40"/>
        <end position="55"/>
    </location>
</feature>
<dbReference type="GO" id="GO:0004722">
    <property type="term" value="F:protein serine/threonine phosphatase activity"/>
    <property type="evidence" value="ECO:0007669"/>
    <property type="project" value="UniProtKB-EC"/>
</dbReference>
<organism evidence="2 3">
    <name type="scientific">Salvia divinorum</name>
    <name type="common">Maria pastora</name>
    <name type="synonym">Diviner's sage</name>
    <dbReference type="NCBI Taxonomy" id="28513"/>
    <lineage>
        <taxon>Eukaryota</taxon>
        <taxon>Viridiplantae</taxon>
        <taxon>Streptophyta</taxon>
        <taxon>Embryophyta</taxon>
        <taxon>Tracheophyta</taxon>
        <taxon>Spermatophyta</taxon>
        <taxon>Magnoliopsida</taxon>
        <taxon>eudicotyledons</taxon>
        <taxon>Gunneridae</taxon>
        <taxon>Pentapetalae</taxon>
        <taxon>asterids</taxon>
        <taxon>lamiids</taxon>
        <taxon>Lamiales</taxon>
        <taxon>Lamiaceae</taxon>
        <taxon>Nepetoideae</taxon>
        <taxon>Mentheae</taxon>
        <taxon>Salviinae</taxon>
        <taxon>Salvia</taxon>
        <taxon>Salvia subgen. Calosphace</taxon>
    </lineage>
</organism>
<sequence>MENNAQAIKVEAEQLHDVEEGEISDLASVEEISEEDFNIKQPSPQSPPKSAVNRVPNPPQPPPKSAAAAAVNSNSDNNRVVIDVEDDDEKEEGELEEGEIDLDSGLIVRDKDLDVEINKEDRSKRV</sequence>
<name>A0ABD1GI38_SALDI</name>
<proteinExistence type="predicted"/>
<gene>
    <name evidence="2" type="ORF">AAHA92_20720</name>
</gene>